<gene>
    <name evidence="1" type="ORF">EA58_14310</name>
</gene>
<evidence type="ECO:0000313" key="2">
    <source>
        <dbReference type="Proteomes" id="UP000027192"/>
    </source>
</evidence>
<proteinExistence type="predicted"/>
<accession>A0A066RKQ2</accession>
<organism evidence="1 2">
    <name type="scientific">Photobacterium galatheae</name>
    <dbReference type="NCBI Taxonomy" id="1654360"/>
    <lineage>
        <taxon>Bacteria</taxon>
        <taxon>Pseudomonadati</taxon>
        <taxon>Pseudomonadota</taxon>
        <taxon>Gammaproteobacteria</taxon>
        <taxon>Vibrionales</taxon>
        <taxon>Vibrionaceae</taxon>
        <taxon>Photobacterium</taxon>
    </lineage>
</organism>
<comment type="caution">
    <text evidence="1">The sequence shown here is derived from an EMBL/GenBank/DDBJ whole genome shotgun (WGS) entry which is preliminary data.</text>
</comment>
<dbReference type="Proteomes" id="UP000027192">
    <property type="component" value="Unassembled WGS sequence"/>
</dbReference>
<sequence length="168" mass="19416">MKNRILIPLMALVISGCFSDEPTPKSVTLTSSEVTSLLPREVIQFEKNLELSGRLPHHYESDYQKPHLVRLHEASVFFREKVSELEQAHTKKMISLDRKILDAKKAEIDAGIISESPKTTLLRELVREKNISESEHKKGVKMLKRKERERIQFLNEQYLSVLKSDFSS</sequence>
<dbReference type="PROSITE" id="PS51257">
    <property type="entry name" value="PROKAR_LIPOPROTEIN"/>
    <property type="match status" value="1"/>
</dbReference>
<dbReference type="AlphaFoldDB" id="A0A066RKQ2"/>
<reference evidence="1 2" key="1">
    <citation type="submission" date="2014-04" db="EMBL/GenBank/DDBJ databases">
        <title>Draft genome sequence of Photobacterium halotolerans S2753: a solonamide, ngercheumicin and holomycin producer.</title>
        <authorList>
            <person name="Machado H.R."/>
            <person name="Gram L."/>
        </authorList>
    </citation>
    <scope>NUCLEOTIDE SEQUENCE [LARGE SCALE GENOMIC DNA]</scope>
    <source>
        <strain evidence="1 2">S2753</strain>
    </source>
</reference>
<name>A0A066RKQ2_9GAMM</name>
<protein>
    <recommendedName>
        <fullName evidence="3">Lipoprotein</fullName>
    </recommendedName>
</protein>
<evidence type="ECO:0008006" key="3">
    <source>
        <dbReference type="Google" id="ProtNLM"/>
    </source>
</evidence>
<keyword evidence="2" id="KW-1185">Reference proteome</keyword>
<dbReference type="EMBL" id="JMIB01000027">
    <property type="protein sequence ID" value="KDM90929.1"/>
    <property type="molecule type" value="Genomic_DNA"/>
</dbReference>
<evidence type="ECO:0000313" key="1">
    <source>
        <dbReference type="EMBL" id="KDM90929.1"/>
    </source>
</evidence>
<dbReference type="STRING" id="1654360.EA58_14310"/>